<dbReference type="GO" id="GO:0008270">
    <property type="term" value="F:zinc ion binding"/>
    <property type="evidence" value="ECO:0007669"/>
    <property type="project" value="UniProtKB-KW"/>
</dbReference>
<evidence type="ECO:0000256" key="4">
    <source>
        <dbReference type="SAM" id="Coils"/>
    </source>
</evidence>
<evidence type="ECO:0000256" key="5">
    <source>
        <dbReference type="SAM" id="MobiDB-lite"/>
    </source>
</evidence>
<dbReference type="EMBL" id="CACVKT020004932">
    <property type="protein sequence ID" value="CAC5392255.1"/>
    <property type="molecule type" value="Genomic_DNA"/>
</dbReference>
<accession>A0A6J8C740</accession>
<dbReference type="OrthoDB" id="6181781at2759"/>
<evidence type="ECO:0000313" key="6">
    <source>
        <dbReference type="EMBL" id="CAC5392255.1"/>
    </source>
</evidence>
<dbReference type="AlphaFoldDB" id="A0A6J8C740"/>
<protein>
    <recommendedName>
        <fullName evidence="8">Zinc finger PHD-type domain-containing protein</fullName>
    </recommendedName>
</protein>
<keyword evidence="3" id="KW-0862">Zinc</keyword>
<evidence type="ECO:0000256" key="3">
    <source>
        <dbReference type="ARBA" id="ARBA00022833"/>
    </source>
</evidence>
<organism evidence="6 7">
    <name type="scientific">Mytilus coruscus</name>
    <name type="common">Sea mussel</name>
    <dbReference type="NCBI Taxonomy" id="42192"/>
    <lineage>
        <taxon>Eukaryota</taxon>
        <taxon>Metazoa</taxon>
        <taxon>Spiralia</taxon>
        <taxon>Lophotrochozoa</taxon>
        <taxon>Mollusca</taxon>
        <taxon>Bivalvia</taxon>
        <taxon>Autobranchia</taxon>
        <taxon>Pteriomorphia</taxon>
        <taxon>Mytilida</taxon>
        <taxon>Mytiloidea</taxon>
        <taxon>Mytilidae</taxon>
        <taxon>Mytilinae</taxon>
        <taxon>Mytilus</taxon>
    </lineage>
</organism>
<dbReference type="Proteomes" id="UP000507470">
    <property type="component" value="Unassembled WGS sequence"/>
</dbReference>
<evidence type="ECO:0000313" key="7">
    <source>
        <dbReference type="Proteomes" id="UP000507470"/>
    </source>
</evidence>
<dbReference type="InterPro" id="IPR019786">
    <property type="entry name" value="Zinc_finger_PHD-type_CS"/>
</dbReference>
<proteinExistence type="predicted"/>
<evidence type="ECO:0000256" key="2">
    <source>
        <dbReference type="ARBA" id="ARBA00022771"/>
    </source>
</evidence>
<reference evidence="6 7" key="1">
    <citation type="submission" date="2020-06" db="EMBL/GenBank/DDBJ databases">
        <authorList>
            <person name="Li R."/>
            <person name="Bekaert M."/>
        </authorList>
    </citation>
    <scope>NUCLEOTIDE SEQUENCE [LARGE SCALE GENOMIC DNA]</scope>
    <source>
        <strain evidence="7">wild</strain>
    </source>
</reference>
<dbReference type="CDD" id="cd15489">
    <property type="entry name" value="PHD_SF"/>
    <property type="match status" value="1"/>
</dbReference>
<keyword evidence="2" id="KW-0863">Zinc-finger</keyword>
<dbReference type="PROSITE" id="PS01359">
    <property type="entry name" value="ZF_PHD_1"/>
    <property type="match status" value="1"/>
</dbReference>
<feature type="coiled-coil region" evidence="4">
    <location>
        <begin position="432"/>
        <end position="475"/>
    </location>
</feature>
<dbReference type="InterPro" id="IPR011011">
    <property type="entry name" value="Znf_FYVE_PHD"/>
</dbReference>
<keyword evidence="4" id="KW-0175">Coiled coil</keyword>
<dbReference type="SUPFAM" id="SSF57903">
    <property type="entry name" value="FYVE/PHD zinc finger"/>
    <property type="match status" value="1"/>
</dbReference>
<sequence length="637" mass="74038">MPRNNQPEHFMTVVHRARLFSVLVPKPAYQIADEVIIDEDEMVEVEPSREELWDSSDVLMGMLLNSNWESRICPQFVFQCEDIRGQTDEQASPTSWNVIPHVAPHPEAQRCSLLILGLEPEPELLWYIVPDYSLLWFPKPANQIADEVIIDEDEMVEVEPARLGHYEINMMKALMKLQRDIAMVDGLHSPKALQSFQNAGEEVDFIFFCCIEMIRQKLCIFNMPLNFLRISKYLHHVIIYFTFQDIKLELPTASKCRKLEIDELDLRSYQPLDNLAMIGSRAYSKVVQVFHMYEQREIKDQKPIKEMTLYPCVQCDEECVDCTIQCSSCGRWVHSACVPMNDSMLSAWSDVSLKFLCKDCCFTDNKYDMAKALESTREKRDNAGEKLKDIIDSLKPKATKHKETESDTHDNKEDSDSESDGEFADSFEKLTEDNDNEEINALENELKRLKTEKRKVELKRKIEEEKDNLKNLQLLPTVQPSAAALVQNSTKGEQIHEISDIIACSTEKSGKAMQIVDCLWPEPIPQYQTITLAGDMEFRVGKKKTLDKISMEEWGFANIRILQELLKRNTAFNVNTYLNCTADIFRLASKYVWYSVLLYDKEYRDKQAEEKFTWGTYRQDLRDFQLVSKRDIKQREP</sequence>
<feature type="compositionally biased region" description="Basic and acidic residues" evidence="5">
    <location>
        <begin position="390"/>
        <end position="414"/>
    </location>
</feature>
<gene>
    <name evidence="6" type="ORF">MCOR_27202</name>
</gene>
<keyword evidence="7" id="KW-1185">Reference proteome</keyword>
<feature type="region of interest" description="Disordered" evidence="5">
    <location>
        <begin position="390"/>
        <end position="423"/>
    </location>
</feature>
<name>A0A6J8C740_MYTCO</name>
<dbReference type="Gene3D" id="2.60.120.650">
    <property type="entry name" value="Cupin"/>
    <property type="match status" value="1"/>
</dbReference>
<evidence type="ECO:0008006" key="8">
    <source>
        <dbReference type="Google" id="ProtNLM"/>
    </source>
</evidence>
<evidence type="ECO:0000256" key="1">
    <source>
        <dbReference type="ARBA" id="ARBA00022723"/>
    </source>
</evidence>
<keyword evidence="1" id="KW-0479">Metal-binding</keyword>